<keyword evidence="4" id="KW-0969">Cilium</keyword>
<feature type="domain" description="Trichohyalin-plectin-homology" evidence="10">
    <location>
        <begin position="189"/>
        <end position="536"/>
    </location>
</feature>
<feature type="coiled-coil region" evidence="8">
    <location>
        <begin position="123"/>
        <end position="208"/>
    </location>
</feature>
<evidence type="ECO:0000256" key="8">
    <source>
        <dbReference type="SAM" id="Coils"/>
    </source>
</evidence>
<proteinExistence type="inferred from homology"/>
<keyword evidence="2" id="KW-0282">Flagellum</keyword>
<dbReference type="Pfam" id="PF13868">
    <property type="entry name" value="TPH"/>
    <property type="match status" value="1"/>
</dbReference>
<evidence type="ECO:0000313" key="12">
    <source>
        <dbReference type="Proteomes" id="UP000593567"/>
    </source>
</evidence>
<dbReference type="Proteomes" id="UP000593567">
    <property type="component" value="Unassembled WGS sequence"/>
</dbReference>
<evidence type="ECO:0000313" key="11">
    <source>
        <dbReference type="EMBL" id="KAF6036861.1"/>
    </source>
</evidence>
<evidence type="ECO:0000256" key="4">
    <source>
        <dbReference type="ARBA" id="ARBA00023069"/>
    </source>
</evidence>
<comment type="caution">
    <text evidence="11">The sequence shown here is derived from an EMBL/GenBank/DDBJ whole genome shotgun (WGS) entry which is preliminary data.</text>
</comment>
<evidence type="ECO:0000256" key="7">
    <source>
        <dbReference type="ARBA" id="ARBA00034142"/>
    </source>
</evidence>
<evidence type="ECO:0000256" key="1">
    <source>
        <dbReference type="ARBA" id="ARBA00004230"/>
    </source>
</evidence>
<feature type="coiled-coil region" evidence="8">
    <location>
        <begin position="440"/>
        <end position="467"/>
    </location>
</feature>
<keyword evidence="5" id="KW-0966">Cell projection</keyword>
<dbReference type="OrthoDB" id="1902038at2759"/>
<evidence type="ECO:0000256" key="2">
    <source>
        <dbReference type="ARBA" id="ARBA00022846"/>
    </source>
</evidence>
<evidence type="ECO:0000256" key="3">
    <source>
        <dbReference type="ARBA" id="ARBA00023054"/>
    </source>
</evidence>
<feature type="region of interest" description="Disordered" evidence="9">
    <location>
        <begin position="378"/>
        <end position="402"/>
    </location>
</feature>
<comment type="similarity">
    <text evidence="6">Belongs to the CFAP45 family.</text>
</comment>
<evidence type="ECO:0000256" key="9">
    <source>
        <dbReference type="SAM" id="MobiDB-lite"/>
    </source>
</evidence>
<dbReference type="InterPro" id="IPR033253">
    <property type="entry name" value="CFAP45"/>
</dbReference>
<evidence type="ECO:0000256" key="6">
    <source>
        <dbReference type="ARBA" id="ARBA00034116"/>
    </source>
</evidence>
<protein>
    <recommendedName>
        <fullName evidence="7">Cilia- and flagella-associated protein 45</fullName>
    </recommendedName>
</protein>
<keyword evidence="3 8" id="KW-0175">Coiled coil</keyword>
<feature type="compositionally biased region" description="Low complexity" evidence="9">
    <location>
        <begin position="1"/>
        <end position="17"/>
    </location>
</feature>
<evidence type="ECO:0000259" key="10">
    <source>
        <dbReference type="Pfam" id="PF13868"/>
    </source>
</evidence>
<gene>
    <name evidence="11" type="ORF">EB796_004827</name>
</gene>
<dbReference type="GO" id="GO:0031514">
    <property type="term" value="C:motile cilium"/>
    <property type="evidence" value="ECO:0007669"/>
    <property type="project" value="UniProtKB-SubCell"/>
</dbReference>
<dbReference type="EMBL" id="VXIV02000657">
    <property type="protein sequence ID" value="KAF6036861.1"/>
    <property type="molecule type" value="Genomic_DNA"/>
</dbReference>
<evidence type="ECO:0000256" key="5">
    <source>
        <dbReference type="ARBA" id="ARBA00023273"/>
    </source>
</evidence>
<dbReference type="InterPro" id="IPR043597">
    <property type="entry name" value="TPH_dom"/>
</dbReference>
<keyword evidence="12" id="KW-1185">Reference proteome</keyword>
<name>A0A7J7KG45_BUGNE</name>
<dbReference type="PANTHER" id="PTHR15504:SF0">
    <property type="entry name" value="CILIA- AND FLAGELLA-ASSOCIATED PROTEIN 45"/>
    <property type="match status" value="1"/>
</dbReference>
<accession>A0A7J7KG45</accession>
<dbReference type="AlphaFoldDB" id="A0A7J7KG45"/>
<feature type="compositionally biased region" description="Polar residues" evidence="9">
    <location>
        <begin position="50"/>
        <end position="72"/>
    </location>
</feature>
<reference evidence="11" key="1">
    <citation type="submission" date="2020-06" db="EMBL/GenBank/DDBJ databases">
        <title>Draft genome of Bugula neritina, a colonial animal packing powerful symbionts and potential medicines.</title>
        <authorList>
            <person name="Rayko M."/>
        </authorList>
    </citation>
    <scope>NUCLEOTIDE SEQUENCE [LARGE SCALE GENOMIC DNA]</scope>
    <source>
        <strain evidence="11">Kwan_BN1</strain>
    </source>
</reference>
<organism evidence="11 12">
    <name type="scientific">Bugula neritina</name>
    <name type="common">Brown bryozoan</name>
    <name type="synonym">Sertularia neritina</name>
    <dbReference type="NCBI Taxonomy" id="10212"/>
    <lineage>
        <taxon>Eukaryota</taxon>
        <taxon>Metazoa</taxon>
        <taxon>Spiralia</taxon>
        <taxon>Lophotrochozoa</taxon>
        <taxon>Bryozoa</taxon>
        <taxon>Gymnolaemata</taxon>
        <taxon>Cheilostomatida</taxon>
        <taxon>Flustrina</taxon>
        <taxon>Buguloidea</taxon>
        <taxon>Bugulidae</taxon>
        <taxon>Bugula</taxon>
    </lineage>
</organism>
<sequence length="553" mass="65122">MPGSAISMHSSAGSSKSTRAKNRQYRTVSHKSQVDESLFGQPTKAKAPSRPTSNTANEDIFSTNFQSQQQRKSGTKKPKKETVQVITKDLIRNLIVPESDPSGESVVLGYYDFLQLKDRARVLTAAEKAAREEQIKAEKEEKMMASQERKNYIQAMELQRQHNEPLNDLEEEAKERAQHLLERANEQRQEQEDEIKNLNELILNAKCHAIRDAQILEKKLINGEMQVEEKRLDQMMEIDRVNAIRMQEEIERKRREERLVGATQILEQISENEQERLFELERKDQENIQMQKYLEKLMDEDRAKLEKKSEEQRLLRDQLNAANEALLERKQLQTEQDKILELRVLEYQKEKAEREAAYEREQEKIRIEKEKETARLRSLQERAQDEQSARDALRAKRAAEAAEREWRRKEAEEARKKAMVEASLKQARTQQMEQKEHFLAVQAQRERNDFERVLRAQKELIEKEQTEESIKHSKRIVHRDDVLDQIKEKEQAKISERNAFFEEGVRLDEEARLRRLKLDEIKRKKLGELRNAGIPEKYLAGVERKVSHPQPAH</sequence>
<dbReference type="PANTHER" id="PTHR15504">
    <property type="entry name" value="NASOPHARYNGEAL EPITHELIUM SPECIFIC PROTEIN 1"/>
    <property type="match status" value="1"/>
</dbReference>
<feature type="region of interest" description="Disordered" evidence="9">
    <location>
        <begin position="1"/>
        <end position="82"/>
    </location>
</feature>
<comment type="subcellular location">
    <subcellularLocation>
        <location evidence="1">Cell projection</location>
        <location evidence="1">Cilium</location>
        <location evidence="1">Flagellum</location>
    </subcellularLocation>
</comment>